<dbReference type="CDD" id="cd04604">
    <property type="entry name" value="CBS_pair_SIS_assoc"/>
    <property type="match status" value="1"/>
</dbReference>
<dbReference type="GO" id="GO:1901135">
    <property type="term" value="P:carbohydrate derivative metabolic process"/>
    <property type="evidence" value="ECO:0007669"/>
    <property type="project" value="InterPro"/>
</dbReference>
<dbReference type="PANTHER" id="PTHR42745">
    <property type="match status" value="1"/>
</dbReference>
<proteinExistence type="inferred from homology"/>
<organism evidence="5 6">
    <name type="scientific">Nitrospirillum viridazoti CBAmc</name>
    <dbReference type="NCBI Taxonomy" id="1441467"/>
    <lineage>
        <taxon>Bacteria</taxon>
        <taxon>Pseudomonadati</taxon>
        <taxon>Pseudomonadota</taxon>
        <taxon>Alphaproteobacteria</taxon>
        <taxon>Rhodospirillales</taxon>
        <taxon>Azospirillaceae</taxon>
        <taxon>Nitrospirillum</taxon>
        <taxon>Nitrospirillum viridazoti</taxon>
    </lineage>
</organism>
<dbReference type="Gene3D" id="3.10.580.10">
    <property type="entry name" value="CBS-domain"/>
    <property type="match status" value="1"/>
</dbReference>
<feature type="domain" description="SIS" evidence="4">
    <location>
        <begin position="37"/>
        <end position="179"/>
    </location>
</feature>
<feature type="domain" description="CBS" evidence="3">
    <location>
        <begin position="274"/>
        <end position="331"/>
    </location>
</feature>
<dbReference type="InterPro" id="IPR046348">
    <property type="entry name" value="SIS_dom_sf"/>
</dbReference>
<evidence type="ECO:0000259" key="4">
    <source>
        <dbReference type="PROSITE" id="PS51464"/>
    </source>
</evidence>
<keyword evidence="2" id="KW-0129">CBS domain</keyword>
<dbReference type="PANTHER" id="PTHR42745:SF1">
    <property type="entry name" value="ARABINOSE 5-PHOSPHATE ISOMERASE KDSD"/>
    <property type="match status" value="1"/>
</dbReference>
<dbReference type="InterPro" id="IPR050986">
    <property type="entry name" value="GutQ/KpsF_isomerases"/>
</dbReference>
<keyword evidence="5" id="KW-0413">Isomerase</keyword>
<comment type="similarity">
    <text evidence="1">Belongs to the SIS family. GutQ/KpsF subfamily.</text>
</comment>
<accession>A0A248JXL9</accession>
<evidence type="ECO:0000313" key="5">
    <source>
        <dbReference type="EMBL" id="ASG23457.1"/>
    </source>
</evidence>
<name>A0A248JXL9_9PROT</name>
<evidence type="ECO:0000259" key="3">
    <source>
        <dbReference type="PROSITE" id="PS51371"/>
    </source>
</evidence>
<dbReference type="RefSeq" id="WP_088873952.1">
    <property type="nucleotide sequence ID" value="NZ_CP022111.1"/>
</dbReference>
<dbReference type="GO" id="GO:0005975">
    <property type="term" value="P:carbohydrate metabolic process"/>
    <property type="evidence" value="ECO:0007669"/>
    <property type="project" value="InterPro"/>
</dbReference>
<dbReference type="EMBL" id="CP022111">
    <property type="protein sequence ID" value="ASG23457.1"/>
    <property type="molecule type" value="Genomic_DNA"/>
</dbReference>
<dbReference type="Pfam" id="PF00571">
    <property type="entry name" value="CBS"/>
    <property type="match status" value="2"/>
</dbReference>
<feature type="domain" description="CBS" evidence="3">
    <location>
        <begin position="205"/>
        <end position="265"/>
    </location>
</feature>
<dbReference type="GO" id="GO:0016853">
    <property type="term" value="F:isomerase activity"/>
    <property type="evidence" value="ECO:0007669"/>
    <property type="project" value="UniProtKB-KW"/>
</dbReference>
<dbReference type="InterPro" id="IPR004800">
    <property type="entry name" value="KdsD/KpsF-type"/>
</dbReference>
<dbReference type="PROSITE" id="PS51464">
    <property type="entry name" value="SIS"/>
    <property type="match status" value="1"/>
</dbReference>
<dbReference type="GO" id="GO:0097367">
    <property type="term" value="F:carbohydrate derivative binding"/>
    <property type="evidence" value="ECO:0007669"/>
    <property type="project" value="InterPro"/>
</dbReference>
<protein>
    <submittedName>
        <fullName evidence="5">KpsF/GutQ family sugar-phosphate isomerase</fullName>
    </submittedName>
</protein>
<dbReference type="AlphaFoldDB" id="A0A248JXL9"/>
<dbReference type="InterPro" id="IPR046342">
    <property type="entry name" value="CBS_dom_sf"/>
</dbReference>
<dbReference type="InterPro" id="IPR000644">
    <property type="entry name" value="CBS_dom"/>
</dbReference>
<dbReference type="SUPFAM" id="SSF53697">
    <property type="entry name" value="SIS domain"/>
    <property type="match status" value="1"/>
</dbReference>
<dbReference type="InterPro" id="IPR001347">
    <property type="entry name" value="SIS_dom"/>
</dbReference>
<keyword evidence="6" id="KW-1185">Reference proteome</keyword>
<sequence>MTIDRAAVLAAASDLLRIEANAVLHQVEALDGDFLNVVEHICGEHGNTLVAGIGKSGLVARQFASKLASIGARAFYYSAIDSLHGELGLLREGDLLILLSNSGQTQELVDVAKAAQPRGVKVAAMVGRVPSTLSRMADWTLKVHVESEATDTKLPTASTTAMLAFADALVVAVATEKGFTAKDFGRNHPGGTLGVVLGAYVDDLMARAPDHVALVGPDRPILETLLEMTRHPAGAALVVDADDRLLGLITDGDIRRGLARVGKDLLDRDTRALMTPKPRTCRTGTTAMAALAQMESPSQVYVLPVVDADNKVLGLLRMHDLAGLDVARTAG</sequence>
<dbReference type="SMART" id="SM00116">
    <property type="entry name" value="CBS"/>
    <property type="match status" value="2"/>
</dbReference>
<dbReference type="Pfam" id="PF01380">
    <property type="entry name" value="SIS"/>
    <property type="match status" value="1"/>
</dbReference>
<dbReference type="KEGG" id="nao:Y958_21905"/>
<gene>
    <name evidence="5" type="ORF">Y958_21905</name>
</gene>
<dbReference type="Gene3D" id="3.40.50.10490">
    <property type="entry name" value="Glucose-6-phosphate isomerase like protein, domain 1"/>
    <property type="match status" value="1"/>
</dbReference>
<dbReference type="Proteomes" id="UP000197153">
    <property type="component" value="Chromosome 2"/>
</dbReference>
<evidence type="ECO:0000313" key="6">
    <source>
        <dbReference type="Proteomes" id="UP000197153"/>
    </source>
</evidence>
<dbReference type="NCBIfam" id="TIGR00393">
    <property type="entry name" value="kpsF"/>
    <property type="match status" value="1"/>
</dbReference>
<dbReference type="PROSITE" id="PS51371">
    <property type="entry name" value="CBS"/>
    <property type="match status" value="2"/>
</dbReference>
<evidence type="ECO:0000256" key="1">
    <source>
        <dbReference type="ARBA" id="ARBA00008165"/>
    </source>
</evidence>
<evidence type="ECO:0000256" key="2">
    <source>
        <dbReference type="PROSITE-ProRule" id="PRU00703"/>
    </source>
</evidence>
<reference evidence="5 6" key="1">
    <citation type="submission" date="2017-06" db="EMBL/GenBank/DDBJ databases">
        <title>Complete genome sequence of Nitrospirillum amazonense strain CBAmC, an endophytic nitrogen-fixing and plant growth-promoting bacterium, isolated from sugarcane.</title>
        <authorList>
            <person name="Schwab S."/>
            <person name="dos Santos Teixeira K.R."/>
            <person name="Simoes Araujo J.L."/>
            <person name="Soares Vidal M."/>
            <person name="Borges de Freitas H.R."/>
            <person name="Rivello Crivelaro A.L."/>
            <person name="Bueno de Camargo Nunes A."/>
            <person name="dos Santos C.M."/>
            <person name="Palmeira da Silva Rosa D."/>
            <person name="da Silva Padilha D."/>
            <person name="da Silva E."/>
            <person name="Araujo Terra L."/>
            <person name="Soares Mendes V."/>
            <person name="Farinelli L."/>
            <person name="Magalhaes Cruz L."/>
            <person name="Baldani J.I."/>
        </authorList>
    </citation>
    <scope>NUCLEOTIDE SEQUENCE [LARGE SCALE GENOMIC DNA]</scope>
    <source>
        <strain evidence="5 6">CBAmC</strain>
    </source>
</reference>